<evidence type="ECO:0000313" key="3">
    <source>
        <dbReference type="Proteomes" id="UP000242258"/>
    </source>
</evidence>
<keyword evidence="3" id="KW-1185">Reference proteome</keyword>
<evidence type="ECO:0000313" key="2">
    <source>
        <dbReference type="EMBL" id="OEY70633.1"/>
    </source>
</evidence>
<dbReference type="Pfam" id="PF11859">
    <property type="entry name" value="DUF3379"/>
    <property type="match status" value="1"/>
</dbReference>
<gene>
    <name evidence="2" type="ORF">BI198_14465</name>
</gene>
<organism evidence="2 3">
    <name type="scientific">Rheinheimera salexigens</name>
    <dbReference type="NCBI Taxonomy" id="1628148"/>
    <lineage>
        <taxon>Bacteria</taxon>
        <taxon>Pseudomonadati</taxon>
        <taxon>Pseudomonadota</taxon>
        <taxon>Gammaproteobacteria</taxon>
        <taxon>Chromatiales</taxon>
        <taxon>Chromatiaceae</taxon>
        <taxon>Rheinheimera</taxon>
    </lineage>
</organism>
<feature type="transmembrane region" description="Helical" evidence="1">
    <location>
        <begin position="78"/>
        <end position="99"/>
    </location>
</feature>
<dbReference type="EMBL" id="MKEK01000001">
    <property type="protein sequence ID" value="OEY70633.1"/>
    <property type="molecule type" value="Genomic_DNA"/>
</dbReference>
<evidence type="ECO:0000256" key="1">
    <source>
        <dbReference type="SAM" id="Phobius"/>
    </source>
</evidence>
<name>A0A1E7Q997_9GAMM</name>
<dbReference type="AlphaFoldDB" id="A0A1E7Q997"/>
<sequence>MNNTELRQQLKQLVLQDPSIESPEVNALIQQDAEFKQFVSQVRQQQQQLEQALRITAPTELASELLQLANKSKAKTPWLINLAVAASLALVSILSVVVYTNYQHEDMASHVLAHVHEEANFVDSHLVQQPLTEVNTKLASFNISLQDWAEEIIYARFCTFKGVRSLHLAIRTDTGYATVFIVPKDSQLDLIANFSDTDYQGLSFAMAQANLVIVSREPADLNVLPQKLLANLRVSA</sequence>
<proteinExistence type="predicted"/>
<keyword evidence="1" id="KW-1133">Transmembrane helix</keyword>
<protein>
    <recommendedName>
        <fullName evidence="4">DUF3379 domain-containing protein</fullName>
    </recommendedName>
</protein>
<comment type="caution">
    <text evidence="2">The sequence shown here is derived from an EMBL/GenBank/DDBJ whole genome shotgun (WGS) entry which is preliminary data.</text>
</comment>
<evidence type="ECO:0008006" key="4">
    <source>
        <dbReference type="Google" id="ProtNLM"/>
    </source>
</evidence>
<reference evidence="3" key="1">
    <citation type="submission" date="2016-09" db="EMBL/GenBank/DDBJ databases">
        <authorList>
            <person name="Wan X."/>
            <person name="Hou S."/>
        </authorList>
    </citation>
    <scope>NUCLEOTIDE SEQUENCE [LARGE SCALE GENOMIC DNA]</scope>
    <source>
        <strain evidence="3">KH87</strain>
    </source>
</reference>
<keyword evidence="1" id="KW-0472">Membrane</keyword>
<dbReference type="InterPro" id="IPR021806">
    <property type="entry name" value="DUF3379"/>
</dbReference>
<dbReference type="Proteomes" id="UP000242258">
    <property type="component" value="Unassembled WGS sequence"/>
</dbReference>
<dbReference type="STRING" id="1628148.BI198_14465"/>
<keyword evidence="1" id="KW-0812">Transmembrane</keyword>
<dbReference type="OrthoDB" id="6195578at2"/>
<accession>A0A1E7Q997</accession>
<dbReference type="RefSeq" id="WP_070050187.1">
    <property type="nucleotide sequence ID" value="NZ_CBCSDO010000002.1"/>
</dbReference>